<evidence type="ECO:0000313" key="4">
    <source>
        <dbReference type="EMBL" id="GLZ81341.1"/>
    </source>
</evidence>
<keyword evidence="5" id="KW-1185">Reference proteome</keyword>
<dbReference type="Gene3D" id="3.40.50.880">
    <property type="match status" value="1"/>
</dbReference>
<accession>A0A9W6SV64</accession>
<keyword evidence="1" id="KW-0805">Transcription regulation</keyword>
<dbReference type="PANTHER" id="PTHR43130">
    <property type="entry name" value="ARAC-FAMILY TRANSCRIPTIONAL REGULATOR"/>
    <property type="match status" value="1"/>
</dbReference>
<dbReference type="InterPro" id="IPR018060">
    <property type="entry name" value="HTH_AraC"/>
</dbReference>
<dbReference type="InterPro" id="IPR029062">
    <property type="entry name" value="Class_I_gatase-like"/>
</dbReference>
<evidence type="ECO:0000256" key="2">
    <source>
        <dbReference type="ARBA" id="ARBA00023163"/>
    </source>
</evidence>
<dbReference type="Pfam" id="PF01965">
    <property type="entry name" value="DJ-1_PfpI"/>
    <property type="match status" value="1"/>
</dbReference>
<dbReference type="SUPFAM" id="SSF52317">
    <property type="entry name" value="Class I glutamine amidotransferase-like"/>
    <property type="match status" value="1"/>
</dbReference>
<evidence type="ECO:0000259" key="3">
    <source>
        <dbReference type="PROSITE" id="PS01124"/>
    </source>
</evidence>
<proteinExistence type="predicted"/>
<dbReference type="InterPro" id="IPR009057">
    <property type="entry name" value="Homeodomain-like_sf"/>
</dbReference>
<evidence type="ECO:0000256" key="1">
    <source>
        <dbReference type="ARBA" id="ARBA00023015"/>
    </source>
</evidence>
<protein>
    <submittedName>
        <fullName evidence="4">Transcriptional regulator</fullName>
    </submittedName>
</protein>
<dbReference type="PANTHER" id="PTHR43130:SF3">
    <property type="entry name" value="HTH-TYPE TRANSCRIPTIONAL REGULATOR RV1931C"/>
    <property type="match status" value="1"/>
</dbReference>
<dbReference type="SMART" id="SM00342">
    <property type="entry name" value="HTH_ARAC"/>
    <property type="match status" value="1"/>
</dbReference>
<dbReference type="SUPFAM" id="SSF46689">
    <property type="entry name" value="Homeodomain-like"/>
    <property type="match status" value="2"/>
</dbReference>
<dbReference type="Gene3D" id="1.10.10.60">
    <property type="entry name" value="Homeodomain-like"/>
    <property type="match status" value="1"/>
</dbReference>
<dbReference type="Proteomes" id="UP001165079">
    <property type="component" value="Unassembled WGS sequence"/>
</dbReference>
<organism evidence="4 5">
    <name type="scientific">Actinorhabdospora filicis</name>
    <dbReference type="NCBI Taxonomy" id="1785913"/>
    <lineage>
        <taxon>Bacteria</taxon>
        <taxon>Bacillati</taxon>
        <taxon>Actinomycetota</taxon>
        <taxon>Actinomycetes</taxon>
        <taxon>Micromonosporales</taxon>
        <taxon>Micromonosporaceae</taxon>
        <taxon>Actinorhabdospora</taxon>
    </lineage>
</organism>
<dbReference type="InterPro" id="IPR052158">
    <property type="entry name" value="INH-QAR"/>
</dbReference>
<dbReference type="PROSITE" id="PS01124">
    <property type="entry name" value="HTH_ARAC_FAMILY_2"/>
    <property type="match status" value="1"/>
</dbReference>
<dbReference type="EMBL" id="BSTX01000005">
    <property type="protein sequence ID" value="GLZ81341.1"/>
    <property type="molecule type" value="Genomic_DNA"/>
</dbReference>
<dbReference type="RefSeq" id="WP_285666792.1">
    <property type="nucleotide sequence ID" value="NZ_BSTX01000005.1"/>
</dbReference>
<name>A0A9W6SV64_9ACTN</name>
<dbReference type="CDD" id="cd03137">
    <property type="entry name" value="GATase1_AraC_1"/>
    <property type="match status" value="1"/>
</dbReference>
<dbReference type="GO" id="GO:0003700">
    <property type="term" value="F:DNA-binding transcription factor activity"/>
    <property type="evidence" value="ECO:0007669"/>
    <property type="project" value="InterPro"/>
</dbReference>
<dbReference type="Pfam" id="PF12833">
    <property type="entry name" value="HTH_18"/>
    <property type="match status" value="1"/>
</dbReference>
<evidence type="ECO:0000313" key="5">
    <source>
        <dbReference type="Proteomes" id="UP001165079"/>
    </source>
</evidence>
<keyword evidence="2" id="KW-0804">Transcription</keyword>
<dbReference type="AlphaFoldDB" id="A0A9W6SV64"/>
<reference evidence="4" key="1">
    <citation type="submission" date="2023-03" db="EMBL/GenBank/DDBJ databases">
        <title>Actinorhabdospora filicis NBRC 111898.</title>
        <authorList>
            <person name="Ichikawa N."/>
            <person name="Sato H."/>
            <person name="Tonouchi N."/>
        </authorList>
    </citation>
    <scope>NUCLEOTIDE SEQUENCE</scope>
    <source>
        <strain evidence="4">NBRC 111898</strain>
    </source>
</reference>
<sequence>MPSDSAGAGGHVVAVLALPPVKSFEIAMPAAVFANTLVDGVSPYDVRYCTPDPGMLPAEVGPSVWVGEGLELLESADTVIVPSTVRDRADARALDALRRAAESGKRVASICSGAFVLGHAGLLDGRPATTHWALAEEFAALFPGVELRPDVLYVDDGAILTSAGAAAGIDLCLHLVRLDHGSSVAAAAARATVVTPFRAGGQAQFIEAPVPVERGRTLAETREWALRRLDLPLDLRALASHARMSVRTLTRRFRAETGVSPQQWLLRQRLERAREILESTTLPMPQVARRSGLGSAESLRQHMLRQVGVTPSAYRAAFRPA</sequence>
<gene>
    <name evidence="4" type="ORF">Afil01_61480</name>
</gene>
<comment type="caution">
    <text evidence="4">The sequence shown here is derived from an EMBL/GenBank/DDBJ whole genome shotgun (WGS) entry which is preliminary data.</text>
</comment>
<dbReference type="GO" id="GO:0043565">
    <property type="term" value="F:sequence-specific DNA binding"/>
    <property type="evidence" value="ECO:0007669"/>
    <property type="project" value="InterPro"/>
</dbReference>
<feature type="domain" description="HTH araC/xylS-type" evidence="3">
    <location>
        <begin position="219"/>
        <end position="317"/>
    </location>
</feature>
<dbReference type="InterPro" id="IPR002818">
    <property type="entry name" value="DJ-1/PfpI"/>
</dbReference>